<dbReference type="SUPFAM" id="SSF63862">
    <property type="entry name" value="Thiamin pyrophosphokinase, substrate-binding domain"/>
    <property type="match status" value="1"/>
</dbReference>
<dbReference type="GO" id="GO:0004788">
    <property type="term" value="F:thiamine diphosphokinase activity"/>
    <property type="evidence" value="ECO:0007669"/>
    <property type="project" value="UniProtKB-UniRule"/>
</dbReference>
<evidence type="ECO:0000256" key="4">
    <source>
        <dbReference type="ARBA" id="ARBA00022840"/>
    </source>
</evidence>
<dbReference type="AlphaFoldDB" id="A0A089LTQ2"/>
<dbReference type="NCBIfam" id="TIGR01378">
    <property type="entry name" value="thi_PPkinase"/>
    <property type="match status" value="1"/>
</dbReference>
<feature type="domain" description="Thiamin pyrophosphokinase thiamin-binding" evidence="6">
    <location>
        <begin position="141"/>
        <end position="207"/>
    </location>
</feature>
<dbReference type="SMART" id="SM00983">
    <property type="entry name" value="TPK_B1_binding"/>
    <property type="match status" value="1"/>
</dbReference>
<accession>A0A089LTQ2</accession>
<keyword evidence="1" id="KW-0808">Transferase</keyword>
<dbReference type="EC" id="2.7.6.2" evidence="5"/>
<dbReference type="GO" id="GO:0030975">
    <property type="term" value="F:thiamine binding"/>
    <property type="evidence" value="ECO:0007669"/>
    <property type="project" value="InterPro"/>
</dbReference>
<dbReference type="PANTHER" id="PTHR41299:SF1">
    <property type="entry name" value="THIAMINE PYROPHOSPHOKINASE"/>
    <property type="match status" value="1"/>
</dbReference>
<dbReference type="CDD" id="cd07995">
    <property type="entry name" value="TPK"/>
    <property type="match status" value="1"/>
</dbReference>
<sequence length="213" mass="23250">MPVHRAVIFAGGILSDQFLNELAPDDYIIGADRGALFLVKNGVIPDLAVGDFDSITPDEFKLIQDNCERVISCDSVDKDLTDSELALDLALEEQPEEILLLGVTGTRIDQTLACIQMMTRPLQRQIRCTAMDLHNYITLTGSQALVQERGYQYVSLLPITPEVTGITLQGFKYPLEGATLKLGMSLAVSNQLIAPTGTVTIESGLLLIIQSRD</sequence>
<dbReference type="GO" id="GO:0006772">
    <property type="term" value="P:thiamine metabolic process"/>
    <property type="evidence" value="ECO:0007669"/>
    <property type="project" value="UniProtKB-UniRule"/>
</dbReference>
<dbReference type="InterPro" id="IPR053149">
    <property type="entry name" value="TPK"/>
</dbReference>
<dbReference type="InterPro" id="IPR036759">
    <property type="entry name" value="TPK_catalytic_sf"/>
</dbReference>
<dbReference type="InterPro" id="IPR007373">
    <property type="entry name" value="Thiamin_PyroPKinase_B1-bd"/>
</dbReference>
<name>A0A089LTQ2_9BACL</name>
<dbReference type="Pfam" id="PF04265">
    <property type="entry name" value="TPK_B1_binding"/>
    <property type="match status" value="1"/>
</dbReference>
<keyword evidence="4" id="KW-0067">ATP-binding</keyword>
<gene>
    <name evidence="7" type="ORF">PSTEL_15585</name>
</gene>
<organism evidence="7 8">
    <name type="scientific">Paenibacillus stellifer</name>
    <dbReference type="NCBI Taxonomy" id="169760"/>
    <lineage>
        <taxon>Bacteria</taxon>
        <taxon>Bacillati</taxon>
        <taxon>Bacillota</taxon>
        <taxon>Bacilli</taxon>
        <taxon>Bacillales</taxon>
        <taxon>Paenibacillaceae</taxon>
        <taxon>Paenibacillus</taxon>
    </lineage>
</organism>
<protein>
    <recommendedName>
        <fullName evidence="5">Thiamine diphosphokinase</fullName>
        <ecNumber evidence="5">2.7.6.2</ecNumber>
    </recommendedName>
</protein>
<evidence type="ECO:0000256" key="2">
    <source>
        <dbReference type="ARBA" id="ARBA00022741"/>
    </source>
</evidence>
<dbReference type="InterPro" id="IPR007371">
    <property type="entry name" value="TPK_catalytic"/>
</dbReference>
<evidence type="ECO:0000313" key="7">
    <source>
        <dbReference type="EMBL" id="AIQ64297.1"/>
    </source>
</evidence>
<dbReference type="GO" id="GO:0009229">
    <property type="term" value="P:thiamine diphosphate biosynthetic process"/>
    <property type="evidence" value="ECO:0007669"/>
    <property type="project" value="InterPro"/>
</dbReference>
<keyword evidence="2" id="KW-0547">Nucleotide-binding</keyword>
<dbReference type="STRING" id="169760.PSTEL_15585"/>
<dbReference type="InterPro" id="IPR036371">
    <property type="entry name" value="TPK_B1-bd_sf"/>
</dbReference>
<evidence type="ECO:0000256" key="3">
    <source>
        <dbReference type="ARBA" id="ARBA00022777"/>
    </source>
</evidence>
<dbReference type="HOGENOM" id="CLU_044237_1_1_9"/>
<dbReference type="SUPFAM" id="SSF63999">
    <property type="entry name" value="Thiamin pyrophosphokinase, catalytic domain"/>
    <property type="match status" value="1"/>
</dbReference>
<evidence type="ECO:0000256" key="5">
    <source>
        <dbReference type="NCBIfam" id="TIGR01378"/>
    </source>
</evidence>
<keyword evidence="8" id="KW-1185">Reference proteome</keyword>
<dbReference type="OrthoDB" id="9804377at2"/>
<dbReference type="GO" id="GO:0016301">
    <property type="term" value="F:kinase activity"/>
    <property type="evidence" value="ECO:0007669"/>
    <property type="project" value="UniProtKB-KW"/>
</dbReference>
<dbReference type="PANTHER" id="PTHR41299">
    <property type="entry name" value="THIAMINE PYROPHOSPHOKINASE"/>
    <property type="match status" value="1"/>
</dbReference>
<dbReference type="RefSeq" id="WP_038696462.1">
    <property type="nucleotide sequence ID" value="NZ_CP009286.1"/>
</dbReference>
<dbReference type="Gene3D" id="3.40.50.10240">
    <property type="entry name" value="Thiamin pyrophosphokinase, catalytic domain"/>
    <property type="match status" value="1"/>
</dbReference>
<evidence type="ECO:0000313" key="8">
    <source>
        <dbReference type="Proteomes" id="UP000029507"/>
    </source>
</evidence>
<dbReference type="Pfam" id="PF04263">
    <property type="entry name" value="TPK_catalytic"/>
    <property type="match status" value="1"/>
</dbReference>
<dbReference type="EMBL" id="CP009286">
    <property type="protein sequence ID" value="AIQ64297.1"/>
    <property type="molecule type" value="Genomic_DNA"/>
</dbReference>
<proteinExistence type="predicted"/>
<dbReference type="Proteomes" id="UP000029507">
    <property type="component" value="Chromosome"/>
</dbReference>
<evidence type="ECO:0000256" key="1">
    <source>
        <dbReference type="ARBA" id="ARBA00022679"/>
    </source>
</evidence>
<dbReference type="KEGG" id="pste:PSTEL_15585"/>
<dbReference type="GO" id="GO:0005524">
    <property type="term" value="F:ATP binding"/>
    <property type="evidence" value="ECO:0007669"/>
    <property type="project" value="UniProtKB-KW"/>
</dbReference>
<reference evidence="7 8" key="1">
    <citation type="submission" date="2014-08" db="EMBL/GenBank/DDBJ databases">
        <title>Comparative genomics of the Paenibacillus odorifer group.</title>
        <authorList>
            <person name="den Bakker H.C."/>
            <person name="Tsai Y.-C."/>
            <person name="Martin N."/>
            <person name="Korlach J."/>
            <person name="Wiedmann M."/>
        </authorList>
    </citation>
    <scope>NUCLEOTIDE SEQUENCE [LARGE SCALE GENOMIC DNA]</scope>
    <source>
        <strain evidence="7 8">DSM 14472</strain>
    </source>
</reference>
<evidence type="ECO:0000259" key="6">
    <source>
        <dbReference type="SMART" id="SM00983"/>
    </source>
</evidence>
<keyword evidence="3 7" id="KW-0418">Kinase</keyword>
<dbReference type="InterPro" id="IPR006282">
    <property type="entry name" value="Thi_PPkinase"/>
</dbReference>